<protein>
    <recommendedName>
        <fullName evidence="10">Major facilitator superfamily (MFS) profile domain-containing protein</fullName>
    </recommendedName>
</protein>
<dbReference type="GO" id="GO:0006857">
    <property type="term" value="P:oligopeptide transport"/>
    <property type="evidence" value="ECO:0007669"/>
    <property type="project" value="InterPro"/>
</dbReference>
<feature type="transmembrane region" description="Helical" evidence="7">
    <location>
        <begin position="484"/>
        <end position="505"/>
    </location>
</feature>
<feature type="transmembrane region" description="Helical" evidence="7">
    <location>
        <begin position="81"/>
        <end position="100"/>
    </location>
</feature>
<sequence length="509" mass="57937">MSVIDKKLEAPSEDCENRQIIVPDDFDYGVPGKLEAHTYAVVATELCERYCFYGVTLILPPYLLIYHNLSRSQVVTRTKAFSFLAYFTTIVGSLVADQWIGKFRAILYFGLWYFVGSVLTTVSAIEFGSKSFREIMLYVSIYVFVAFGTGGIKGNVSSFVGEQVHTDYQNTKTIGVYTDPTKTIEKVYQYFYWAINVGALMGITVCPLISVRLGYQYGFMSTSIIIFLALFIYIIFKRKYNIINPQGSPLKKVVSCVRYALKNKNSMPNREHWLDVSKMCTTAEWDDNFVDGLKSSIKACRVFAFFPFYWLLYNNLTDNIVLQALRMKVPSWLAAGQMNLIVQITIVAMIPIYQKVCSAYLSKRKVNYGPIKRIVTGFILITLGYIYTVFIQKKIYSTGPHYDFTLNTATKESQNDISVWWQVPAYILIGSSEVFASVTGLEYAFSQSPKELKSLMAATYQLTNCAGSLLGLTLSSFSEDPKVLYLYLFEVIIMTVATIAFWFLFRKYD</sequence>
<feature type="transmembrane region" description="Helical" evidence="7">
    <location>
        <begin position="374"/>
        <end position="392"/>
    </location>
</feature>
<keyword evidence="6" id="KW-0813">Transport</keyword>
<gene>
    <name evidence="8" type="ORF">BB561_002318</name>
</gene>
<dbReference type="STRING" id="133385.A0A2T9YQW0"/>
<comment type="caution">
    <text evidence="8">The sequence shown here is derived from an EMBL/GenBank/DDBJ whole genome shotgun (WGS) entry which is preliminary data.</text>
</comment>
<evidence type="ECO:0000256" key="3">
    <source>
        <dbReference type="ARBA" id="ARBA00022692"/>
    </source>
</evidence>
<feature type="transmembrane region" description="Helical" evidence="7">
    <location>
        <begin position="217"/>
        <end position="236"/>
    </location>
</feature>
<feature type="transmembrane region" description="Helical" evidence="7">
    <location>
        <begin position="50"/>
        <end position="69"/>
    </location>
</feature>
<dbReference type="InterPro" id="IPR018456">
    <property type="entry name" value="PTR2_symporter_CS"/>
</dbReference>
<evidence type="ECO:0000256" key="7">
    <source>
        <dbReference type="SAM" id="Phobius"/>
    </source>
</evidence>
<dbReference type="Proteomes" id="UP000245383">
    <property type="component" value="Unassembled WGS sequence"/>
</dbReference>
<keyword evidence="4 7" id="KW-1133">Transmembrane helix</keyword>
<dbReference type="Gene3D" id="1.20.1250.20">
    <property type="entry name" value="MFS general substrate transporter like domains"/>
    <property type="match status" value="1"/>
</dbReference>
<dbReference type="SUPFAM" id="SSF103473">
    <property type="entry name" value="MFS general substrate transporter"/>
    <property type="match status" value="1"/>
</dbReference>
<reference evidence="8 9" key="1">
    <citation type="journal article" date="2018" name="MBio">
        <title>Comparative Genomics Reveals the Core Gene Toolbox for the Fungus-Insect Symbiosis.</title>
        <authorList>
            <person name="Wang Y."/>
            <person name="Stata M."/>
            <person name="Wang W."/>
            <person name="Stajich J.E."/>
            <person name="White M.M."/>
            <person name="Moncalvo J.M."/>
        </authorList>
    </citation>
    <scope>NUCLEOTIDE SEQUENCE [LARGE SCALE GENOMIC DNA]</scope>
    <source>
        <strain evidence="8 9">SWE-8-4</strain>
    </source>
</reference>
<feature type="transmembrane region" description="Helical" evidence="7">
    <location>
        <begin position="332"/>
        <end position="353"/>
    </location>
</feature>
<comment type="subcellular location">
    <subcellularLocation>
        <location evidence="1 6">Membrane</location>
        <topology evidence="1 6">Multi-pass membrane protein</topology>
    </subcellularLocation>
</comment>
<evidence type="ECO:0000313" key="9">
    <source>
        <dbReference type="Proteomes" id="UP000245383"/>
    </source>
</evidence>
<proteinExistence type="inferred from homology"/>
<dbReference type="GO" id="GO:0022857">
    <property type="term" value="F:transmembrane transporter activity"/>
    <property type="evidence" value="ECO:0007669"/>
    <property type="project" value="InterPro"/>
</dbReference>
<evidence type="ECO:0000313" key="8">
    <source>
        <dbReference type="EMBL" id="PVU94719.1"/>
    </source>
</evidence>
<evidence type="ECO:0000256" key="2">
    <source>
        <dbReference type="ARBA" id="ARBA00005982"/>
    </source>
</evidence>
<feature type="transmembrane region" description="Helical" evidence="7">
    <location>
        <begin position="190"/>
        <end position="210"/>
    </location>
</feature>
<evidence type="ECO:0000256" key="5">
    <source>
        <dbReference type="ARBA" id="ARBA00023136"/>
    </source>
</evidence>
<dbReference type="Pfam" id="PF00854">
    <property type="entry name" value="PTR2"/>
    <property type="match status" value="1"/>
</dbReference>
<dbReference type="EMBL" id="MBFR01000077">
    <property type="protein sequence ID" value="PVU94719.1"/>
    <property type="molecule type" value="Genomic_DNA"/>
</dbReference>
<name>A0A2T9YQW0_9FUNG</name>
<keyword evidence="5 7" id="KW-0472">Membrane</keyword>
<dbReference type="PROSITE" id="PS01023">
    <property type="entry name" value="PTR2_2"/>
    <property type="match status" value="1"/>
</dbReference>
<keyword evidence="9" id="KW-1185">Reference proteome</keyword>
<comment type="similarity">
    <text evidence="2 6">Belongs to the major facilitator superfamily. Proton-dependent oligopeptide transporter (POT/PTR) (TC 2.A.17) family.</text>
</comment>
<organism evidence="8 9">
    <name type="scientific">Smittium simulii</name>
    <dbReference type="NCBI Taxonomy" id="133385"/>
    <lineage>
        <taxon>Eukaryota</taxon>
        <taxon>Fungi</taxon>
        <taxon>Fungi incertae sedis</taxon>
        <taxon>Zoopagomycota</taxon>
        <taxon>Kickxellomycotina</taxon>
        <taxon>Harpellomycetes</taxon>
        <taxon>Harpellales</taxon>
        <taxon>Legeriomycetaceae</taxon>
        <taxon>Smittium</taxon>
    </lineage>
</organism>
<dbReference type="InterPro" id="IPR000109">
    <property type="entry name" value="POT_fam"/>
</dbReference>
<dbReference type="InterPro" id="IPR036259">
    <property type="entry name" value="MFS_trans_sf"/>
</dbReference>
<evidence type="ECO:0000256" key="1">
    <source>
        <dbReference type="ARBA" id="ARBA00004141"/>
    </source>
</evidence>
<evidence type="ECO:0008006" key="10">
    <source>
        <dbReference type="Google" id="ProtNLM"/>
    </source>
</evidence>
<dbReference type="PANTHER" id="PTHR11654">
    <property type="entry name" value="OLIGOPEPTIDE TRANSPORTER-RELATED"/>
    <property type="match status" value="1"/>
</dbReference>
<dbReference type="GO" id="GO:0016020">
    <property type="term" value="C:membrane"/>
    <property type="evidence" value="ECO:0007669"/>
    <property type="project" value="UniProtKB-SubCell"/>
</dbReference>
<keyword evidence="3 6" id="KW-0812">Transmembrane</keyword>
<feature type="transmembrane region" description="Helical" evidence="7">
    <location>
        <begin position="106"/>
        <end position="128"/>
    </location>
</feature>
<dbReference type="OrthoDB" id="8904098at2759"/>
<accession>A0A2T9YQW0</accession>
<evidence type="ECO:0000256" key="4">
    <source>
        <dbReference type="ARBA" id="ARBA00022989"/>
    </source>
</evidence>
<dbReference type="AlphaFoldDB" id="A0A2T9YQW0"/>
<evidence type="ECO:0000256" key="6">
    <source>
        <dbReference type="RuleBase" id="RU003755"/>
    </source>
</evidence>
<feature type="transmembrane region" description="Helical" evidence="7">
    <location>
        <begin position="135"/>
        <end position="152"/>
    </location>
</feature>